<dbReference type="AlphaFoldDB" id="A0A351U3S7"/>
<dbReference type="Gene3D" id="2.30.30.90">
    <property type="match status" value="1"/>
</dbReference>
<evidence type="ECO:0000256" key="13">
    <source>
        <dbReference type="NCBIfam" id="TIGR00437"/>
    </source>
</evidence>
<keyword evidence="6 14" id="KW-0547">Nucleotide-binding</keyword>
<proteinExistence type="inferred from homology"/>
<sequence>MADELFSVISLEEGEEGVVRLLSGGDSLTSRLAGMGIVPGTKIKVLRKSGGLIIVLAAETRVALGRGQAEKILIAKLRDVGEAPEAKPGKSILVALAGQPNVGKSTVFNVLTGLSQHVGNWPGKPIEKKEGVHISDDVEIKIIDLPGTYSLSAFSEEERVVREFMIHEHPDVIVLLVNASALERSLYLLSELLLLELPVIVAVNMLDVASDQGIQIDINALRESLRLPVIPMVATKNRGIRELVSEIIRLSEGESLYDPRRPGVSADHWTIYLRLMELLKGHVPLPYTETWIGTKLMEGDPEVSKLMEELAPASAWNEIQSLLAKHDDALRAVVGGRYDWIEVVTRAAISRFKRGQVLLTDRIDHLVTGPAIGIPVLLGILGLIFAITFELGFPLQGLLASLAGWFGRWLESVLANGPWWVRDLLVNGVLGGVGSILTFVPILLIFFAAMAFLESIGYMARAAFVMDRFMHVIGLHGKSFLPMCLGFGCNVPSVLGARIVESRKARLLTIFLTPFVPCTGRLAGLTFVAGAIFGDKALIVTWLLVTLNIVALGLTGMLISRIFFKGEPVPFIMELPLYHKPDLKTIAGVVWNRTSAFIKKAGTVILGLSVVLWVASNVPGGTVEHSLLGWIGRFIEPIGVPLGLDWKMLVALLASIAAKENSVATLGVLYNVGEHGLVDVLPTVISHASALSFLVVLMLFIPCMPTITVMRQEMAGWKWPLISFLFMLAVSFGGGMLAYRIALTMGL</sequence>
<evidence type="ECO:0000256" key="6">
    <source>
        <dbReference type="ARBA" id="ARBA00022741"/>
    </source>
</evidence>
<evidence type="ECO:0000256" key="2">
    <source>
        <dbReference type="ARBA" id="ARBA00022448"/>
    </source>
</evidence>
<gene>
    <name evidence="17" type="primary">feoB</name>
    <name evidence="17" type="ORF">GXY80_04300</name>
</gene>
<dbReference type="PROSITE" id="PS51711">
    <property type="entry name" value="G_FEOB"/>
    <property type="match status" value="1"/>
</dbReference>
<comment type="function">
    <text evidence="16">Probable transporter of a GTP-driven Fe(2+) uptake system.</text>
</comment>
<dbReference type="GO" id="GO:0015093">
    <property type="term" value="F:ferrous iron transmembrane transporter activity"/>
    <property type="evidence" value="ECO:0007669"/>
    <property type="project" value="UniProtKB-UniRule"/>
</dbReference>
<keyword evidence="10 14" id="KW-0342">GTP-binding</keyword>
<evidence type="ECO:0000256" key="7">
    <source>
        <dbReference type="ARBA" id="ARBA00022989"/>
    </source>
</evidence>
<name>A0A351U3S7_9BACT</name>
<keyword evidence="5 16" id="KW-0812">Transmembrane</keyword>
<evidence type="ECO:0000256" key="14">
    <source>
        <dbReference type="PIRSR" id="PIRSR603373-1"/>
    </source>
</evidence>
<feature type="binding site" evidence="15">
    <location>
        <position position="113"/>
    </location>
    <ligand>
        <name>Mg(2+)</name>
        <dbReference type="ChEBI" id="CHEBI:18420"/>
        <label>2</label>
    </ligand>
</feature>
<keyword evidence="15" id="KW-0460">Magnesium</keyword>
<dbReference type="GO" id="GO:0005525">
    <property type="term" value="F:GTP binding"/>
    <property type="evidence" value="ECO:0007669"/>
    <property type="project" value="UniProtKB-KW"/>
</dbReference>
<feature type="transmembrane region" description="Helical" evidence="16">
    <location>
        <begin position="601"/>
        <end position="618"/>
    </location>
</feature>
<feature type="binding site" evidence="15">
    <location>
        <position position="112"/>
    </location>
    <ligand>
        <name>Mg(2+)</name>
        <dbReference type="ChEBI" id="CHEBI:18420"/>
        <label>2</label>
    </ligand>
</feature>
<keyword evidence="11 16" id="KW-0472">Membrane</keyword>
<comment type="caution">
    <text evidence="16">Lacks conserved residue(s) required for the propagation of feature annotation.</text>
</comment>
<accession>A0A351U3S7</accession>
<comment type="similarity">
    <text evidence="16">Belongs to the TRAFAC class TrmE-Era-EngA-EngB-Septin-like GTPase superfamily. FeoB GTPase (TC 9.A.8) family.</text>
</comment>
<organism evidence="17 18">
    <name type="scientific">Syntrophorhabdus aromaticivorans</name>
    <dbReference type="NCBI Taxonomy" id="328301"/>
    <lineage>
        <taxon>Bacteria</taxon>
        <taxon>Pseudomonadati</taxon>
        <taxon>Thermodesulfobacteriota</taxon>
        <taxon>Syntrophorhabdia</taxon>
        <taxon>Syntrophorhabdales</taxon>
        <taxon>Syntrophorhabdaceae</taxon>
        <taxon>Syntrophorhabdus</taxon>
    </lineage>
</organism>
<keyword evidence="4 16" id="KW-0410">Iron transport</keyword>
<feature type="transmembrane region" description="Helical" evidence="16">
    <location>
        <begin position="507"/>
        <end position="533"/>
    </location>
</feature>
<evidence type="ECO:0000256" key="10">
    <source>
        <dbReference type="ARBA" id="ARBA00023134"/>
    </source>
</evidence>
<evidence type="ECO:0000256" key="1">
    <source>
        <dbReference type="ARBA" id="ARBA00004651"/>
    </source>
</evidence>
<dbReference type="EMBL" id="JAAYEE010000073">
    <property type="protein sequence ID" value="NLW34692.1"/>
    <property type="molecule type" value="Genomic_DNA"/>
</dbReference>
<feature type="binding site" evidence="14">
    <location>
        <begin position="233"/>
        <end position="235"/>
    </location>
    <ligand>
        <name>GTP</name>
        <dbReference type="ChEBI" id="CHEBI:37565"/>
        <label>1</label>
    </ligand>
</feature>
<protein>
    <recommendedName>
        <fullName evidence="12 13">Ferrous iron transport protein B</fullName>
    </recommendedName>
</protein>
<evidence type="ECO:0000256" key="11">
    <source>
        <dbReference type="ARBA" id="ARBA00023136"/>
    </source>
</evidence>
<dbReference type="InterPro" id="IPR011642">
    <property type="entry name" value="Gate_dom"/>
</dbReference>
<dbReference type="NCBIfam" id="TIGR00437">
    <property type="entry name" value="feoB"/>
    <property type="match status" value="1"/>
</dbReference>
<dbReference type="InterPro" id="IPR030389">
    <property type="entry name" value="G_FEOB_dom"/>
</dbReference>
<feature type="transmembrane region" description="Helical" evidence="16">
    <location>
        <begin position="684"/>
        <end position="707"/>
    </location>
</feature>
<feature type="binding site" evidence="14">
    <location>
        <begin position="144"/>
        <end position="147"/>
    </location>
    <ligand>
        <name>GTP</name>
        <dbReference type="ChEBI" id="CHEBI:37565"/>
        <label>1</label>
    </ligand>
</feature>
<dbReference type="Gene3D" id="3.40.50.300">
    <property type="entry name" value="P-loop containing nucleotide triphosphate hydrolases"/>
    <property type="match status" value="1"/>
</dbReference>
<evidence type="ECO:0000256" key="9">
    <source>
        <dbReference type="ARBA" id="ARBA00023065"/>
    </source>
</evidence>
<dbReference type="Pfam" id="PF02421">
    <property type="entry name" value="FeoB_N"/>
    <property type="match status" value="1"/>
</dbReference>
<dbReference type="InterPro" id="IPR050860">
    <property type="entry name" value="FeoB_GTPase"/>
</dbReference>
<evidence type="ECO:0000256" key="16">
    <source>
        <dbReference type="RuleBase" id="RU362098"/>
    </source>
</evidence>
<dbReference type="GO" id="GO:0005886">
    <property type="term" value="C:plasma membrane"/>
    <property type="evidence" value="ECO:0007669"/>
    <property type="project" value="UniProtKB-SubCell"/>
</dbReference>
<evidence type="ECO:0000313" key="17">
    <source>
        <dbReference type="EMBL" id="NLW34692.1"/>
    </source>
</evidence>
<feature type="binding site" evidence="14">
    <location>
        <begin position="123"/>
        <end position="127"/>
    </location>
    <ligand>
        <name>GTP</name>
        <dbReference type="ChEBI" id="CHEBI:37565"/>
        <label>1</label>
    </ligand>
</feature>
<dbReference type="GO" id="GO:0046914">
    <property type="term" value="F:transition metal ion binding"/>
    <property type="evidence" value="ECO:0007669"/>
    <property type="project" value="InterPro"/>
</dbReference>
<dbReference type="InterPro" id="IPR038157">
    <property type="entry name" value="FeoA_core_dom"/>
</dbReference>
<comment type="subcellular location">
    <subcellularLocation>
        <location evidence="16">Cell inner membrane</location>
        <topology evidence="16">Multi-pass membrane protein</topology>
    </subcellularLocation>
    <subcellularLocation>
        <location evidence="1">Cell membrane</location>
        <topology evidence="1">Multi-pass membrane protein</topology>
    </subcellularLocation>
</comment>
<feature type="transmembrane region" description="Helical" evidence="16">
    <location>
        <begin position="430"/>
        <end position="453"/>
    </location>
</feature>
<dbReference type="SUPFAM" id="SSF50037">
    <property type="entry name" value="C-terminal domain of transcriptional repressors"/>
    <property type="match status" value="1"/>
</dbReference>
<evidence type="ECO:0000313" key="18">
    <source>
        <dbReference type="Proteomes" id="UP000777265"/>
    </source>
</evidence>
<feature type="transmembrane region" description="Helical" evidence="16">
    <location>
        <begin position="366"/>
        <end position="386"/>
    </location>
</feature>
<dbReference type="PANTHER" id="PTHR43185:SF1">
    <property type="entry name" value="FE(2+) TRANSPORTER FEOB"/>
    <property type="match status" value="1"/>
</dbReference>
<dbReference type="InterPro" id="IPR011640">
    <property type="entry name" value="Fe2_transport_prot_B_C"/>
</dbReference>
<feature type="binding site" evidence="15">
    <location>
        <position position="109"/>
    </location>
    <ligand>
        <name>Mg(2+)</name>
        <dbReference type="ChEBI" id="CHEBI:18420"/>
        <label>2</label>
    </ligand>
</feature>
<dbReference type="Pfam" id="PF07664">
    <property type="entry name" value="FeoB_C"/>
    <property type="match status" value="1"/>
</dbReference>
<keyword evidence="2 16" id="KW-0813">Transport</keyword>
<dbReference type="InterPro" id="IPR041069">
    <property type="entry name" value="FeoB_Cyto"/>
</dbReference>
<dbReference type="Pfam" id="PF07670">
    <property type="entry name" value="Gate"/>
    <property type="match status" value="2"/>
</dbReference>
<keyword evidence="15" id="KW-0479">Metal-binding</keyword>
<dbReference type="InterPro" id="IPR003373">
    <property type="entry name" value="Fe2_transport_prot-B"/>
</dbReference>
<feature type="binding site" evidence="14">
    <location>
        <begin position="204"/>
        <end position="207"/>
    </location>
    <ligand>
        <name>GTP</name>
        <dbReference type="ChEBI" id="CHEBI:37565"/>
        <label>1</label>
    </ligand>
</feature>
<keyword evidence="7 16" id="KW-1133">Transmembrane helix</keyword>
<dbReference type="InterPro" id="IPR008988">
    <property type="entry name" value="Transcriptional_repressor_C"/>
</dbReference>
<dbReference type="Gene3D" id="1.10.287.1770">
    <property type="match status" value="1"/>
</dbReference>
<dbReference type="SUPFAM" id="SSF52540">
    <property type="entry name" value="P-loop containing nucleoside triphosphate hydrolases"/>
    <property type="match status" value="1"/>
</dbReference>
<evidence type="ECO:0000256" key="12">
    <source>
        <dbReference type="ARBA" id="ARBA00031200"/>
    </source>
</evidence>
<dbReference type="SMART" id="SM00899">
    <property type="entry name" value="FeoA"/>
    <property type="match status" value="1"/>
</dbReference>
<dbReference type="Pfam" id="PF17910">
    <property type="entry name" value="FeoB_Cyto"/>
    <property type="match status" value="1"/>
</dbReference>
<evidence type="ECO:0000256" key="15">
    <source>
        <dbReference type="PIRSR" id="PIRSR603373-2"/>
    </source>
</evidence>
<evidence type="ECO:0000256" key="3">
    <source>
        <dbReference type="ARBA" id="ARBA00022475"/>
    </source>
</evidence>
<dbReference type="CDD" id="cd01879">
    <property type="entry name" value="FeoB"/>
    <property type="match status" value="1"/>
</dbReference>
<comment type="caution">
    <text evidence="17">The sequence shown here is derived from an EMBL/GenBank/DDBJ whole genome shotgun (WGS) entry which is preliminary data.</text>
</comment>
<reference evidence="17" key="1">
    <citation type="journal article" date="2020" name="Biotechnol. Biofuels">
        <title>New insights from the biogas microbiome by comprehensive genome-resolved metagenomics of nearly 1600 species originating from multiple anaerobic digesters.</title>
        <authorList>
            <person name="Campanaro S."/>
            <person name="Treu L."/>
            <person name="Rodriguez-R L.M."/>
            <person name="Kovalovszki A."/>
            <person name="Ziels R.M."/>
            <person name="Maus I."/>
            <person name="Zhu X."/>
            <person name="Kougias P.G."/>
            <person name="Basile A."/>
            <person name="Luo G."/>
            <person name="Schluter A."/>
            <person name="Konstantinidis K.T."/>
            <person name="Angelidaki I."/>
        </authorList>
    </citation>
    <scope>NUCLEOTIDE SEQUENCE</scope>
    <source>
        <strain evidence="17">AS06rmzACSIP_7</strain>
    </source>
</reference>
<dbReference type="Pfam" id="PF04023">
    <property type="entry name" value="FeoA"/>
    <property type="match status" value="1"/>
</dbReference>
<dbReference type="PANTHER" id="PTHR43185">
    <property type="entry name" value="FERROUS IRON TRANSPORT PROTEIN B"/>
    <property type="match status" value="1"/>
</dbReference>
<evidence type="ECO:0000256" key="4">
    <source>
        <dbReference type="ARBA" id="ARBA00022496"/>
    </source>
</evidence>
<dbReference type="InterPro" id="IPR007167">
    <property type="entry name" value="Fe-transptr_FeoA-like"/>
</dbReference>
<dbReference type="STRING" id="909663.GCA_000512235_02308"/>
<feature type="binding site" evidence="14">
    <location>
        <begin position="98"/>
        <end position="105"/>
    </location>
    <ligand>
        <name>GTP</name>
        <dbReference type="ChEBI" id="CHEBI:37565"/>
        <label>1</label>
    </ligand>
</feature>
<keyword evidence="9" id="KW-0406">Ion transport</keyword>
<reference evidence="17" key="2">
    <citation type="submission" date="2020-01" db="EMBL/GenBank/DDBJ databases">
        <authorList>
            <person name="Campanaro S."/>
        </authorList>
    </citation>
    <scope>NUCLEOTIDE SEQUENCE</scope>
    <source>
        <strain evidence="17">AS06rmzACSIP_7</strain>
    </source>
</reference>
<keyword evidence="8 16" id="KW-0408">Iron</keyword>
<feature type="transmembrane region" description="Helical" evidence="16">
    <location>
        <begin position="719"/>
        <end position="742"/>
    </location>
</feature>
<evidence type="ECO:0000256" key="8">
    <source>
        <dbReference type="ARBA" id="ARBA00023004"/>
    </source>
</evidence>
<keyword evidence="3" id="KW-1003">Cell membrane</keyword>
<dbReference type="InterPro" id="IPR027417">
    <property type="entry name" value="P-loop_NTPase"/>
</dbReference>
<feature type="transmembrane region" description="Helical" evidence="16">
    <location>
        <begin position="539"/>
        <end position="564"/>
    </location>
</feature>
<dbReference type="Proteomes" id="UP000777265">
    <property type="component" value="Unassembled WGS sequence"/>
</dbReference>
<evidence type="ECO:0000256" key="5">
    <source>
        <dbReference type="ARBA" id="ARBA00022692"/>
    </source>
</evidence>